<dbReference type="SUPFAM" id="SSF102588">
    <property type="entry name" value="LmbE-like"/>
    <property type="match status" value="1"/>
</dbReference>
<gene>
    <name evidence="1" type="primary">bshB1_1</name>
    <name evidence="1" type="ORF">MM817_01798</name>
</gene>
<dbReference type="EC" id="3.5.1.-" evidence="1"/>
<dbReference type="PANTHER" id="PTHR12993:SF11">
    <property type="entry name" value="N-ACETYLGLUCOSAMINYL-PHOSPHATIDYLINOSITOL DE-N-ACETYLASE"/>
    <property type="match status" value="1"/>
</dbReference>
<dbReference type="GO" id="GO:0016811">
    <property type="term" value="F:hydrolase activity, acting on carbon-nitrogen (but not peptide) bonds, in linear amides"/>
    <property type="evidence" value="ECO:0007669"/>
    <property type="project" value="TreeGrafter"/>
</dbReference>
<dbReference type="InterPro" id="IPR024078">
    <property type="entry name" value="LmbE-like_dom_sf"/>
</dbReference>
<keyword evidence="2" id="KW-1185">Reference proteome</keyword>
<dbReference type="AlphaFoldDB" id="A0A9X1VA41"/>
<comment type="caution">
    <text evidence="1">The sequence shown here is derived from an EMBL/GenBank/DDBJ whole genome shotgun (WGS) entry which is preliminary data.</text>
</comment>
<dbReference type="PANTHER" id="PTHR12993">
    <property type="entry name" value="N-ACETYLGLUCOSAMINYL-PHOSPHATIDYLINOSITOL DE-N-ACETYLASE-RELATED"/>
    <property type="match status" value="1"/>
</dbReference>
<dbReference type="Proteomes" id="UP001139263">
    <property type="component" value="Unassembled WGS sequence"/>
</dbReference>
<dbReference type="Gene3D" id="3.40.50.10320">
    <property type="entry name" value="LmbE-like"/>
    <property type="match status" value="1"/>
</dbReference>
<name>A0A9X1VA41_9BACL</name>
<protein>
    <submittedName>
        <fullName evidence="1">N-acetyl-alpha-D-glucosaminyl L-malate deacetylase 1</fullName>
        <ecNumber evidence="1">3.5.1.-</ecNumber>
    </submittedName>
</protein>
<dbReference type="RefSeq" id="WP_241713930.1">
    <property type="nucleotide sequence ID" value="NZ_JALBUF010000005.1"/>
</dbReference>
<reference evidence="1" key="1">
    <citation type="submission" date="2022-03" db="EMBL/GenBank/DDBJ databases">
        <title>Draft Genome Sequence of Firmicute Strain S0AB, a Heterotrophic Iron/Sulfur-Oxidizing Extreme Acidophile.</title>
        <authorList>
            <person name="Vergara E."/>
            <person name="Pakostova E."/>
            <person name="Johnson D.B."/>
            <person name="Holmes D.S."/>
        </authorList>
    </citation>
    <scope>NUCLEOTIDE SEQUENCE</scope>
    <source>
        <strain evidence="1">S0AB</strain>
    </source>
</reference>
<evidence type="ECO:0000313" key="2">
    <source>
        <dbReference type="Proteomes" id="UP001139263"/>
    </source>
</evidence>
<sequence length="251" mass="28498">MDLSQLLQIPDIFSMKTILVIQPHADDAEIGAGGTLARVIADGARVDYVTVADDRVGSRDRSIYPEQLAELRIKEQDAAMEVLGINSNRWLGWRDSEVLPTHTLRGQFIRAIRELKPDAVMTIDPWLPYEAHPDHRYTGMIAAEAAFLAAQPYVNPEHLRDGLEPHEVTAVAFMGTSKPNVFISIDNTIETKLTAVRCHKSQFEHTWDFYESYLTYLAKQWAQQAQKEGYMEAFKVLTPLQMHYNVHAESM</sequence>
<dbReference type="InterPro" id="IPR003737">
    <property type="entry name" value="GlcNAc_PI_deacetylase-related"/>
</dbReference>
<proteinExistence type="predicted"/>
<dbReference type="Pfam" id="PF02585">
    <property type="entry name" value="PIG-L"/>
    <property type="match status" value="1"/>
</dbReference>
<keyword evidence="1" id="KW-0378">Hydrolase</keyword>
<organism evidence="1 2">
    <name type="scientific">Sulfoacidibacillus ferrooxidans</name>
    <dbReference type="NCBI Taxonomy" id="2005001"/>
    <lineage>
        <taxon>Bacteria</taxon>
        <taxon>Bacillati</taxon>
        <taxon>Bacillota</taxon>
        <taxon>Bacilli</taxon>
        <taxon>Bacillales</taxon>
        <taxon>Alicyclobacillaceae</taxon>
        <taxon>Sulfoacidibacillus</taxon>
    </lineage>
</organism>
<accession>A0A9X1VA41</accession>
<evidence type="ECO:0000313" key="1">
    <source>
        <dbReference type="EMBL" id="MCI0183515.1"/>
    </source>
</evidence>
<dbReference type="EMBL" id="JALBUF010000005">
    <property type="protein sequence ID" value="MCI0183515.1"/>
    <property type="molecule type" value="Genomic_DNA"/>
</dbReference>